<dbReference type="EMBL" id="JXXN02008003">
    <property type="protein sequence ID" value="THD18917.1"/>
    <property type="molecule type" value="Genomic_DNA"/>
</dbReference>
<dbReference type="AlphaFoldDB" id="A0A4E0RBP8"/>
<dbReference type="Proteomes" id="UP000230066">
    <property type="component" value="Unassembled WGS sequence"/>
</dbReference>
<evidence type="ECO:0000313" key="1">
    <source>
        <dbReference type="EMBL" id="THD18917.1"/>
    </source>
</evidence>
<evidence type="ECO:0000313" key="2">
    <source>
        <dbReference type="Proteomes" id="UP000230066"/>
    </source>
</evidence>
<reference evidence="1" key="1">
    <citation type="submission" date="2019-03" db="EMBL/GenBank/DDBJ databases">
        <title>Improved annotation for the trematode Fasciola hepatica.</title>
        <authorList>
            <person name="Choi Y.-J."/>
            <person name="Martin J."/>
            <person name="Mitreva M."/>
        </authorList>
    </citation>
    <scope>NUCLEOTIDE SEQUENCE [LARGE SCALE GENOMIC DNA]</scope>
</reference>
<keyword evidence="2" id="KW-1185">Reference proteome</keyword>
<comment type="caution">
    <text evidence="1">The sequence shown here is derived from an EMBL/GenBank/DDBJ whole genome shotgun (WGS) entry which is preliminary data.</text>
</comment>
<gene>
    <name evidence="1" type="ORF">D915_010235</name>
</gene>
<name>A0A4E0RBP8_FASHE</name>
<accession>A0A4E0RBP8</accession>
<organism evidence="1 2">
    <name type="scientific">Fasciola hepatica</name>
    <name type="common">Liver fluke</name>
    <dbReference type="NCBI Taxonomy" id="6192"/>
    <lineage>
        <taxon>Eukaryota</taxon>
        <taxon>Metazoa</taxon>
        <taxon>Spiralia</taxon>
        <taxon>Lophotrochozoa</taxon>
        <taxon>Platyhelminthes</taxon>
        <taxon>Trematoda</taxon>
        <taxon>Digenea</taxon>
        <taxon>Plagiorchiida</taxon>
        <taxon>Echinostomata</taxon>
        <taxon>Echinostomatoidea</taxon>
        <taxon>Fasciolidae</taxon>
        <taxon>Fasciola</taxon>
    </lineage>
</organism>
<proteinExistence type="predicted"/>
<protein>
    <submittedName>
        <fullName evidence="1">Uncharacterized protein</fullName>
    </submittedName>
</protein>
<sequence>MGCCPTTWPPSVKLHNPGVHRPNTAFHAHWPRNAIAVTHLSTRGGSEYFVLLTTCPPAAVRPATQSSASPPPPTSRSKSIKWLLRPAKRHFHLIARGSRKAARTRTAWPGAHQTALEMKRSTCRGPSSIRLHVSPVATPMSEMVARSSRQPLETGQARPW</sequence>